<feature type="domain" description="Polysaccharide pyruvyl transferase" evidence="1">
    <location>
        <begin position="15"/>
        <end position="294"/>
    </location>
</feature>
<accession>A0ABR8BAB4</accession>
<protein>
    <submittedName>
        <fullName evidence="2">Polysaccharide pyruvyl transferase family protein</fullName>
    </submittedName>
</protein>
<comment type="caution">
    <text evidence="2">The sequence shown here is derived from an EMBL/GenBank/DDBJ whole genome shotgun (WGS) entry which is preliminary data.</text>
</comment>
<organism evidence="2 3">
    <name type="scientific">Nostoc parmelioides FACHB-3921</name>
    <dbReference type="NCBI Taxonomy" id="2692909"/>
    <lineage>
        <taxon>Bacteria</taxon>
        <taxon>Bacillati</taxon>
        <taxon>Cyanobacteriota</taxon>
        <taxon>Cyanophyceae</taxon>
        <taxon>Nostocales</taxon>
        <taxon>Nostocaceae</taxon>
        <taxon>Nostoc</taxon>
    </lineage>
</organism>
<keyword evidence="2" id="KW-0808">Transferase</keyword>
<reference evidence="2 3" key="1">
    <citation type="journal article" date="2020" name="ISME J.">
        <title>Comparative genomics reveals insights into cyanobacterial evolution and habitat adaptation.</title>
        <authorList>
            <person name="Chen M.Y."/>
            <person name="Teng W.K."/>
            <person name="Zhao L."/>
            <person name="Hu C.X."/>
            <person name="Zhou Y.K."/>
            <person name="Han B.P."/>
            <person name="Song L.R."/>
            <person name="Shu W.S."/>
        </authorList>
    </citation>
    <scope>NUCLEOTIDE SEQUENCE [LARGE SCALE GENOMIC DNA]</scope>
    <source>
        <strain evidence="2 3">FACHB-3921</strain>
    </source>
</reference>
<keyword evidence="3" id="KW-1185">Reference proteome</keyword>
<dbReference type="Proteomes" id="UP000621307">
    <property type="component" value="Unassembled WGS sequence"/>
</dbReference>
<evidence type="ECO:0000259" key="1">
    <source>
        <dbReference type="Pfam" id="PF04230"/>
    </source>
</evidence>
<proteinExistence type="predicted"/>
<name>A0ABR8BAB4_9NOSO</name>
<evidence type="ECO:0000313" key="2">
    <source>
        <dbReference type="EMBL" id="MBD2249835.1"/>
    </source>
</evidence>
<dbReference type="InterPro" id="IPR007345">
    <property type="entry name" value="Polysacch_pyruvyl_Trfase"/>
</dbReference>
<dbReference type="RefSeq" id="WP_190565243.1">
    <property type="nucleotide sequence ID" value="NZ_JACJQL010000001.1"/>
</dbReference>
<gene>
    <name evidence="2" type="ORF">H6G14_00745</name>
</gene>
<sequence length="365" mass="40269">MGLIVGLVNTYSTLNIGDAAIYSALAALASGAEVVAKFSDTTPEYIPGLQILPELGRCDAYISVGGDIFNNAREGLITKTFIRNLLELRRSPKQTFLFGQSIPRSCHGLSFQALACSLRKLAAVCVRDVESHKRLTQAGVKAILSFDAAFSLCVSSQAQTQAKQIFQTLEIMPERAALISLRAFDSMYSHDNQQFQRQLVNLCRQLWERQYQPVLVIQSQAYGADNDLAVAEEISGQVPQLKIFNPFTVSSDLAKWELVMGALSISPVIVAIRYHTAVLALASGRVPFNLYYSNKGRDLSERLGIPGCSLEEFDVDAYIDAIAHTSEQTFDHVAIRTQVQKDFNECFQKIETSFLALPGFRGVKV</sequence>
<dbReference type="PANTHER" id="PTHR36836">
    <property type="entry name" value="COLANIC ACID BIOSYNTHESIS PROTEIN WCAK"/>
    <property type="match status" value="1"/>
</dbReference>
<dbReference type="GO" id="GO:0016740">
    <property type="term" value="F:transferase activity"/>
    <property type="evidence" value="ECO:0007669"/>
    <property type="project" value="UniProtKB-KW"/>
</dbReference>
<evidence type="ECO:0000313" key="3">
    <source>
        <dbReference type="Proteomes" id="UP000621307"/>
    </source>
</evidence>
<dbReference type="EMBL" id="JACJQL010000001">
    <property type="protein sequence ID" value="MBD2249835.1"/>
    <property type="molecule type" value="Genomic_DNA"/>
</dbReference>
<dbReference type="Pfam" id="PF04230">
    <property type="entry name" value="PS_pyruv_trans"/>
    <property type="match status" value="1"/>
</dbReference>
<dbReference type="PANTHER" id="PTHR36836:SF1">
    <property type="entry name" value="COLANIC ACID BIOSYNTHESIS PROTEIN WCAK"/>
    <property type="match status" value="1"/>
</dbReference>